<reference evidence="1 2" key="1">
    <citation type="journal article" date="2016" name="Nat. Commun.">
        <title>Thousands of microbial genomes shed light on interconnected biogeochemical processes in an aquifer system.</title>
        <authorList>
            <person name="Anantharaman K."/>
            <person name="Brown C.T."/>
            <person name="Hug L.A."/>
            <person name="Sharon I."/>
            <person name="Castelle C.J."/>
            <person name="Probst A.J."/>
            <person name="Thomas B.C."/>
            <person name="Singh A."/>
            <person name="Wilkins M.J."/>
            <person name="Karaoz U."/>
            <person name="Brodie E.L."/>
            <person name="Williams K.H."/>
            <person name="Hubbard S.S."/>
            <person name="Banfield J.F."/>
        </authorList>
    </citation>
    <scope>NUCLEOTIDE SEQUENCE [LARGE SCALE GENOMIC DNA]</scope>
</reference>
<evidence type="ECO:0000313" key="2">
    <source>
        <dbReference type="Proteomes" id="UP000177718"/>
    </source>
</evidence>
<sequence>MKLVTIEDTNQLPDYTWDDLRISGRMLRNILRGYVGRIEISAVRGPVDKTETMIAVYKITLLLPKGRKQLLISIAPRGIYRCRQLDMQWKQYLPEALHDRDRDLFGNTVVRNDLLLEILRCFAGRLAKLDRKNTFEVRV</sequence>
<organism evidence="1 2">
    <name type="scientific">Candidatus Woykebacteria bacterium RIFCSPLOWO2_01_FULL_43_14</name>
    <dbReference type="NCBI Taxonomy" id="1802605"/>
    <lineage>
        <taxon>Bacteria</taxon>
        <taxon>Candidatus Woykeibacteriota</taxon>
    </lineage>
</organism>
<dbReference type="AlphaFoldDB" id="A0A1G1WYF4"/>
<name>A0A1G1WYF4_9BACT</name>
<protein>
    <submittedName>
        <fullName evidence="1">Uncharacterized protein</fullName>
    </submittedName>
</protein>
<dbReference type="Proteomes" id="UP000177718">
    <property type="component" value="Unassembled WGS sequence"/>
</dbReference>
<dbReference type="EMBL" id="MHDB01000015">
    <property type="protein sequence ID" value="OGY32360.1"/>
    <property type="molecule type" value="Genomic_DNA"/>
</dbReference>
<gene>
    <name evidence="1" type="ORF">A3A61_00055</name>
</gene>
<accession>A0A1G1WYF4</accession>
<comment type="caution">
    <text evidence="1">The sequence shown here is derived from an EMBL/GenBank/DDBJ whole genome shotgun (WGS) entry which is preliminary data.</text>
</comment>
<evidence type="ECO:0000313" key="1">
    <source>
        <dbReference type="EMBL" id="OGY32360.1"/>
    </source>
</evidence>
<proteinExistence type="predicted"/>